<comment type="subcellular location">
    <subcellularLocation>
        <location evidence="1">Nucleus</location>
    </subcellularLocation>
</comment>
<evidence type="ECO:0000256" key="4">
    <source>
        <dbReference type="SAM" id="MobiDB-lite"/>
    </source>
</evidence>
<feature type="compositionally biased region" description="Low complexity" evidence="4">
    <location>
        <begin position="515"/>
        <end position="524"/>
    </location>
</feature>
<feature type="region of interest" description="Disordered" evidence="4">
    <location>
        <begin position="506"/>
        <end position="525"/>
    </location>
</feature>
<dbReference type="InterPro" id="IPR022075">
    <property type="entry name" value="Symplekin_C"/>
</dbReference>
<dbReference type="GO" id="GO:0005847">
    <property type="term" value="C:mRNA cleavage and polyadenylation specificity factor complex"/>
    <property type="evidence" value="ECO:0007669"/>
    <property type="project" value="TreeGrafter"/>
</dbReference>
<dbReference type="Pfam" id="PF12295">
    <property type="entry name" value="Symplekin_C"/>
    <property type="match status" value="1"/>
</dbReference>
<name>A0AAD4R5X1_9BILA</name>
<dbReference type="SUPFAM" id="SSF48371">
    <property type="entry name" value="ARM repeat"/>
    <property type="match status" value="1"/>
</dbReference>
<dbReference type="PANTHER" id="PTHR15245:SF20">
    <property type="entry name" value="SYMPLEKIN"/>
    <property type="match status" value="1"/>
</dbReference>
<keyword evidence="2" id="KW-0507">mRNA processing</keyword>
<dbReference type="GO" id="GO:0006397">
    <property type="term" value="P:mRNA processing"/>
    <property type="evidence" value="ECO:0007669"/>
    <property type="project" value="UniProtKB-KW"/>
</dbReference>
<dbReference type="InterPro" id="IPR011989">
    <property type="entry name" value="ARM-like"/>
</dbReference>
<sequence length="1138" mass="128246">MSAANESADGENIYDQIGKEINDALNTAKSADDRLFHLAKAEEMILNQEGTSLLDNFLDEMFQFMHQKEQKIRCFVVSFIEKACKKDPEVMKKATATLSWLMSESSANTSAVTVQKKIINTCTQLYAVILKWAAQKKSDKEVEECWNVFSMLKGRIMEKLDSDNEGIKTMAFKFLETVILCQTPKTEFSEATPLKSAMSLEEISRDHSFISYRMLASEAQHSFNCLLEQMASSHISSLNLVTVIGCLCNVAKQRPEYLSQVISALESLHVNLPPTLGTSQVKSVRKELKMHLLRTLKHPASIAFHDRLKQLLLELGASQGEIGRAMPATSELNEALKRKVAAATAAALGASTSFAHTSKRQSEQKDEDTDLRDPKRLKLDDDEYDDSVADIYKQLDSDKLDSTSHATQKAVQITTDWVLERLSSQVVTKLVIISLYTLPDQMPAAFASSYTPIDGAGTDSQKQHLARMLAIQLTKEGEGPGIQYIKEEKQKLFVARQAARSEGAIIPPTPMVDRSQASTSSASSEKLGVDKFTHPQLPTEKSKARIKGFNLLSIAKQLIPQEAEIMFANAFKRMLDNEKRAVQGGAGLAQQKLLVRLVTRYHFVGTKELEAVLLTFIINDQKNRTDLALLWLGELYAQLYSICMSYQSPNGLFSDTDRYIRYDTVLCSFLSTLHNRGEHKETLFHRLFLEVPLITPAAMSILKMACIDKVYGAFAMTTLRELILTRARQRNELLKLLLEFSYFERSDIRDQSVKTAKELYQIDYIRNDVRDFVIQMSELLVEPTAPKVIWHNNGRLDKQTEESVTEMPWDESLIRAGLHLFLSMLAIDHSLLHQLASVCARANTEIKRVTFRNIEQAIKSTGMQSEELLSMIASCPEGAETLVARIVHLLTERNPPTAELVDRVRELHINRNTDVRSLLPILTGLSREELLNLIPKFVLSATNSKSVPVFFKKLLFGRNIQTFESLITPSDLIVELHRIKSTNFKEHGHLVQNLDLLMVDNAREFNLSKEIFANSIETLIEDVPMPALLFHSLQKIHENYPALNGFLSNVFVKLCQKKVWSENSELWPAFLKCAKAVGQVAFTAVITQLSLDELKEYVNTMASPELIPTLRKYLSSLPAHQQNMVSREILDYINDGGK</sequence>
<feature type="domain" description="Symplekin/Pta1 N-terminal" evidence="5">
    <location>
        <begin position="112"/>
        <end position="333"/>
    </location>
</feature>
<comment type="caution">
    <text evidence="7">The sequence shown here is derived from an EMBL/GenBank/DDBJ whole genome shotgun (WGS) entry which is preliminary data.</text>
</comment>
<evidence type="ECO:0000256" key="1">
    <source>
        <dbReference type="ARBA" id="ARBA00004123"/>
    </source>
</evidence>
<dbReference type="InterPro" id="IPR032460">
    <property type="entry name" value="Symplekin/Pta1_N"/>
</dbReference>
<evidence type="ECO:0000259" key="5">
    <source>
        <dbReference type="Pfam" id="PF11935"/>
    </source>
</evidence>
<keyword evidence="3" id="KW-0539">Nucleus</keyword>
<accession>A0AAD4R5X1</accession>
<feature type="region of interest" description="Disordered" evidence="4">
    <location>
        <begin position="353"/>
        <end position="377"/>
    </location>
</feature>
<feature type="domain" description="Symplekin C-terminal" evidence="6">
    <location>
        <begin position="914"/>
        <end position="1099"/>
    </location>
</feature>
<dbReference type="InterPro" id="IPR016024">
    <property type="entry name" value="ARM-type_fold"/>
</dbReference>
<dbReference type="Gene3D" id="1.25.10.10">
    <property type="entry name" value="Leucine-rich Repeat Variant"/>
    <property type="match status" value="1"/>
</dbReference>
<organism evidence="7 8">
    <name type="scientific">Ditylenchus destructor</name>
    <dbReference type="NCBI Taxonomy" id="166010"/>
    <lineage>
        <taxon>Eukaryota</taxon>
        <taxon>Metazoa</taxon>
        <taxon>Ecdysozoa</taxon>
        <taxon>Nematoda</taxon>
        <taxon>Chromadorea</taxon>
        <taxon>Rhabditida</taxon>
        <taxon>Tylenchina</taxon>
        <taxon>Tylenchomorpha</taxon>
        <taxon>Sphaerularioidea</taxon>
        <taxon>Anguinidae</taxon>
        <taxon>Anguininae</taxon>
        <taxon>Ditylenchus</taxon>
    </lineage>
</organism>
<dbReference type="Proteomes" id="UP001201812">
    <property type="component" value="Unassembled WGS sequence"/>
</dbReference>
<evidence type="ECO:0000313" key="8">
    <source>
        <dbReference type="Proteomes" id="UP001201812"/>
    </source>
</evidence>
<dbReference type="PANTHER" id="PTHR15245">
    <property type="entry name" value="SYMPLEKIN-RELATED"/>
    <property type="match status" value="1"/>
</dbReference>
<proteinExistence type="predicted"/>
<dbReference type="AlphaFoldDB" id="A0AAD4R5X1"/>
<reference evidence="7" key="1">
    <citation type="submission" date="2022-01" db="EMBL/GenBank/DDBJ databases">
        <title>Genome Sequence Resource for Two Populations of Ditylenchus destructor, the Migratory Endoparasitic Phytonematode.</title>
        <authorList>
            <person name="Zhang H."/>
            <person name="Lin R."/>
            <person name="Xie B."/>
        </authorList>
    </citation>
    <scope>NUCLEOTIDE SEQUENCE</scope>
    <source>
        <strain evidence="7">BazhouSP</strain>
    </source>
</reference>
<evidence type="ECO:0000256" key="2">
    <source>
        <dbReference type="ARBA" id="ARBA00022664"/>
    </source>
</evidence>
<dbReference type="InterPro" id="IPR021850">
    <property type="entry name" value="Symplekin/Pta1"/>
</dbReference>
<keyword evidence="8" id="KW-1185">Reference proteome</keyword>
<dbReference type="EMBL" id="JAKKPZ010000021">
    <property type="protein sequence ID" value="KAI1711629.1"/>
    <property type="molecule type" value="Genomic_DNA"/>
</dbReference>
<evidence type="ECO:0000313" key="7">
    <source>
        <dbReference type="EMBL" id="KAI1711629.1"/>
    </source>
</evidence>
<dbReference type="Pfam" id="PF11935">
    <property type="entry name" value="SYMPK_PTA1_N"/>
    <property type="match status" value="1"/>
</dbReference>
<evidence type="ECO:0000259" key="6">
    <source>
        <dbReference type="Pfam" id="PF12295"/>
    </source>
</evidence>
<protein>
    <submittedName>
        <fullName evidence="7">Symplekin</fullName>
    </submittedName>
</protein>
<gene>
    <name evidence="7" type="ORF">DdX_10091</name>
</gene>
<evidence type="ECO:0000256" key="3">
    <source>
        <dbReference type="ARBA" id="ARBA00023242"/>
    </source>
</evidence>